<keyword evidence="6" id="KW-1185">Reference proteome</keyword>
<dbReference type="SUPFAM" id="SSF57889">
    <property type="entry name" value="Cysteine-rich domain"/>
    <property type="match status" value="1"/>
</dbReference>
<dbReference type="PANTHER" id="PTHR45734">
    <property type="entry name" value="TENSIN"/>
    <property type="match status" value="1"/>
</dbReference>
<dbReference type="Proteomes" id="UP000190648">
    <property type="component" value="Unassembled WGS sequence"/>
</dbReference>
<dbReference type="Pfam" id="PF00130">
    <property type="entry name" value="C1_1"/>
    <property type="match status" value="1"/>
</dbReference>
<evidence type="ECO:0000313" key="6">
    <source>
        <dbReference type="Proteomes" id="UP000190648"/>
    </source>
</evidence>
<dbReference type="GO" id="GO:0046872">
    <property type="term" value="F:metal ion binding"/>
    <property type="evidence" value="ECO:0007669"/>
    <property type="project" value="UniProtKB-KW"/>
</dbReference>
<dbReference type="SMART" id="SM00109">
    <property type="entry name" value="C1"/>
    <property type="match status" value="1"/>
</dbReference>
<dbReference type="PROSITE" id="PS50081">
    <property type="entry name" value="ZF_DAG_PE_2"/>
    <property type="match status" value="1"/>
</dbReference>
<dbReference type="Gene3D" id="3.30.60.20">
    <property type="match status" value="1"/>
</dbReference>
<evidence type="ECO:0000313" key="5">
    <source>
        <dbReference type="EMBL" id="OPJ67296.1"/>
    </source>
</evidence>
<feature type="domain" description="Phorbol-ester/DAG-type" evidence="4">
    <location>
        <begin position="26"/>
        <end position="73"/>
    </location>
</feature>
<dbReference type="STRING" id="372326.A0A1V4J559"/>
<dbReference type="PROSITE" id="PS00479">
    <property type="entry name" value="ZF_DAG_PE_1"/>
    <property type="match status" value="1"/>
</dbReference>
<dbReference type="AlphaFoldDB" id="A0A1V4J559"/>
<dbReference type="GO" id="GO:0004725">
    <property type="term" value="F:protein tyrosine phosphatase activity"/>
    <property type="evidence" value="ECO:0007669"/>
    <property type="project" value="TreeGrafter"/>
</dbReference>
<keyword evidence="2" id="KW-0862">Zinc</keyword>
<comment type="caution">
    <text evidence="5">The sequence shown here is derived from an EMBL/GenBank/DDBJ whole genome shotgun (WGS) entry which is preliminary data.</text>
</comment>
<name>A0A1V4J559_PATFA</name>
<dbReference type="PANTHER" id="PTHR45734:SF1">
    <property type="entry name" value="TENSIN-2"/>
    <property type="match status" value="1"/>
</dbReference>
<feature type="compositionally biased region" description="Low complexity" evidence="3">
    <location>
        <begin position="180"/>
        <end position="190"/>
    </location>
</feature>
<reference evidence="5 6" key="1">
    <citation type="submission" date="2016-02" db="EMBL/GenBank/DDBJ databases">
        <title>Band-tailed pigeon sequencing and assembly.</title>
        <authorList>
            <person name="Soares A.E."/>
            <person name="Novak B.J."/>
            <person name="Rice E.S."/>
            <person name="O'Connell B."/>
            <person name="Chang D."/>
            <person name="Weber S."/>
            <person name="Shapiro B."/>
        </authorList>
    </citation>
    <scope>NUCLEOTIDE SEQUENCE [LARGE SCALE GENOMIC DNA]</scope>
    <source>
        <strain evidence="5">BTP2013</strain>
        <tissue evidence="5">Blood</tissue>
    </source>
</reference>
<feature type="region of interest" description="Disordered" evidence="3">
    <location>
        <begin position="1"/>
        <end position="28"/>
    </location>
</feature>
<proteinExistence type="predicted"/>
<dbReference type="OrthoDB" id="9398337at2759"/>
<dbReference type="EMBL" id="LSYS01009212">
    <property type="protein sequence ID" value="OPJ67296.1"/>
    <property type="molecule type" value="Genomic_DNA"/>
</dbReference>
<evidence type="ECO:0000256" key="2">
    <source>
        <dbReference type="ARBA" id="ARBA00022833"/>
    </source>
</evidence>
<dbReference type="InterPro" id="IPR002219">
    <property type="entry name" value="PKC_DAG/PE"/>
</dbReference>
<keyword evidence="1" id="KW-0479">Metal-binding</keyword>
<evidence type="ECO:0000256" key="3">
    <source>
        <dbReference type="SAM" id="MobiDB-lite"/>
    </source>
</evidence>
<dbReference type="CDD" id="cd20887">
    <property type="entry name" value="C1_TNS2"/>
    <property type="match status" value="1"/>
</dbReference>
<sequence>MKPPGAVGTLLRALGRRDRTDTPPAPHSFREKTFRRGGACAACREPLGPQGLVCRVCKVTSHKKCETKVTSPCQALPPPELGRGALCCAPNPRVPPDERFPPDATVEFIFSSGPEKIKGWESLRSPPSVTVDLSVGDPAVRWDSYEGFNLHHQDSLEDLSHTRGPLDGSPYARVQKQRAPSPWSPGWDSDPPTPPDGGPGTPQSRPPPPTAAERQELERLLGGFGHPRTPREHGTLWHPHILWHPNVPWLPSVPRNPNIPGDPSIPWVPNFPWDPDIPRDHSVPWVPNIPGVSIVPWDPNILWDHSTLWVPNIPCVPDTLWDPNIPWDPNTPGNPNIP</sequence>
<gene>
    <name evidence="5" type="ORF">AV530_011045</name>
</gene>
<dbReference type="InterPro" id="IPR051484">
    <property type="entry name" value="Tensin_PTEN_phosphatase"/>
</dbReference>
<feature type="region of interest" description="Disordered" evidence="3">
    <location>
        <begin position="159"/>
        <end position="212"/>
    </location>
</feature>
<organism evidence="5 6">
    <name type="scientific">Patagioenas fasciata monilis</name>
    <dbReference type="NCBI Taxonomy" id="372326"/>
    <lineage>
        <taxon>Eukaryota</taxon>
        <taxon>Metazoa</taxon>
        <taxon>Chordata</taxon>
        <taxon>Craniata</taxon>
        <taxon>Vertebrata</taxon>
        <taxon>Euteleostomi</taxon>
        <taxon>Archelosauria</taxon>
        <taxon>Archosauria</taxon>
        <taxon>Dinosauria</taxon>
        <taxon>Saurischia</taxon>
        <taxon>Theropoda</taxon>
        <taxon>Coelurosauria</taxon>
        <taxon>Aves</taxon>
        <taxon>Neognathae</taxon>
        <taxon>Neoaves</taxon>
        <taxon>Columbimorphae</taxon>
        <taxon>Columbiformes</taxon>
        <taxon>Columbidae</taxon>
        <taxon>Patagioenas</taxon>
    </lineage>
</organism>
<protein>
    <recommendedName>
        <fullName evidence="4">Phorbol-ester/DAG-type domain-containing protein</fullName>
    </recommendedName>
</protein>
<evidence type="ECO:0000256" key="1">
    <source>
        <dbReference type="ARBA" id="ARBA00022723"/>
    </source>
</evidence>
<dbReference type="InterPro" id="IPR046349">
    <property type="entry name" value="C1-like_sf"/>
</dbReference>
<evidence type="ECO:0000259" key="4">
    <source>
        <dbReference type="PROSITE" id="PS50081"/>
    </source>
</evidence>
<accession>A0A1V4J559</accession>
<dbReference type="GO" id="GO:0005925">
    <property type="term" value="C:focal adhesion"/>
    <property type="evidence" value="ECO:0007669"/>
    <property type="project" value="TreeGrafter"/>
</dbReference>